<dbReference type="KEGG" id="glo:Glov_0488"/>
<dbReference type="Proteomes" id="UP000002420">
    <property type="component" value="Chromosome"/>
</dbReference>
<dbReference type="eggNOG" id="ENOG5033C6Q">
    <property type="taxonomic scope" value="Bacteria"/>
</dbReference>
<evidence type="ECO:0000313" key="2">
    <source>
        <dbReference type="Proteomes" id="UP000002420"/>
    </source>
</evidence>
<evidence type="ECO:0000313" key="1">
    <source>
        <dbReference type="EMBL" id="ACD94216.1"/>
    </source>
</evidence>
<keyword evidence="2" id="KW-1185">Reference proteome</keyword>
<dbReference type="OrthoDB" id="5396878at2"/>
<accession>B3E2G3</accession>
<organism evidence="1 2">
    <name type="scientific">Trichlorobacter lovleyi (strain ATCC BAA-1151 / DSM 17278 / SZ)</name>
    <name type="common">Geobacter lovleyi</name>
    <dbReference type="NCBI Taxonomy" id="398767"/>
    <lineage>
        <taxon>Bacteria</taxon>
        <taxon>Pseudomonadati</taxon>
        <taxon>Thermodesulfobacteriota</taxon>
        <taxon>Desulfuromonadia</taxon>
        <taxon>Geobacterales</taxon>
        <taxon>Geobacteraceae</taxon>
        <taxon>Trichlorobacter</taxon>
    </lineage>
</organism>
<protein>
    <submittedName>
        <fullName evidence="1">Uncharacterized protein</fullName>
    </submittedName>
</protein>
<dbReference type="STRING" id="398767.Glov_0488"/>
<proteinExistence type="predicted"/>
<dbReference type="AlphaFoldDB" id="B3E2G3"/>
<gene>
    <name evidence="1" type="ordered locus">Glov_0488</name>
</gene>
<dbReference type="HOGENOM" id="CLU_1376433_0_0_7"/>
<name>B3E2G3_TRIL1</name>
<dbReference type="EMBL" id="CP001089">
    <property type="protein sequence ID" value="ACD94216.1"/>
    <property type="molecule type" value="Genomic_DNA"/>
</dbReference>
<reference evidence="1 2" key="1">
    <citation type="submission" date="2008-05" db="EMBL/GenBank/DDBJ databases">
        <title>Complete sequence of chromosome of Geobacter lovleyi SZ.</title>
        <authorList>
            <consortium name="US DOE Joint Genome Institute"/>
            <person name="Lucas S."/>
            <person name="Copeland A."/>
            <person name="Lapidus A."/>
            <person name="Glavina del Rio T."/>
            <person name="Dalin E."/>
            <person name="Tice H."/>
            <person name="Bruce D."/>
            <person name="Goodwin L."/>
            <person name="Pitluck S."/>
            <person name="Chertkov O."/>
            <person name="Meincke L."/>
            <person name="Brettin T."/>
            <person name="Detter J.C."/>
            <person name="Han C."/>
            <person name="Tapia R."/>
            <person name="Kuske C.R."/>
            <person name="Schmutz J."/>
            <person name="Larimer F."/>
            <person name="Land M."/>
            <person name="Hauser L."/>
            <person name="Kyrpides N."/>
            <person name="Mikhailova N."/>
            <person name="Sung Y."/>
            <person name="Fletcher K.E."/>
            <person name="Ritalahti K.M."/>
            <person name="Loeffler F.E."/>
            <person name="Richardson P."/>
        </authorList>
    </citation>
    <scope>NUCLEOTIDE SEQUENCE [LARGE SCALE GENOMIC DNA]</scope>
    <source>
        <strain evidence="2">ATCC BAA-1151 / DSM 17278 / SZ</strain>
    </source>
</reference>
<sequence length="192" mass="21920">MSAKAPLQIACQQVLQEDSSVFSIQWTDLPLELAKGMTPQRLLEAYLRAIRRMTWGLIRPKETDDGVAFCLLGRLALLRFLRPEPEGDWLALRICGGLLVQRDQCDRGELAFRCEQLPDGQIRVTLRLSDYCPLLLGSQRPSVVRRWLYRLTQATLHRLVTIRFLALLYRELGGIDGTVETIQVQVRSGRDT</sequence>